<feature type="transmembrane region" description="Helical" evidence="5">
    <location>
        <begin position="175"/>
        <end position="194"/>
    </location>
</feature>
<evidence type="ECO:0000256" key="2">
    <source>
        <dbReference type="ARBA" id="ARBA00022692"/>
    </source>
</evidence>
<feature type="transmembrane region" description="Helical" evidence="5">
    <location>
        <begin position="58"/>
        <end position="77"/>
    </location>
</feature>
<feature type="transmembrane region" description="Helical" evidence="5">
    <location>
        <begin position="145"/>
        <end position="168"/>
    </location>
</feature>
<dbReference type="EMBL" id="BA000002">
    <property type="protein sequence ID" value="BAA81528.1"/>
    <property type="molecule type" value="Genomic_DNA"/>
</dbReference>
<evidence type="ECO:0000256" key="1">
    <source>
        <dbReference type="ARBA" id="ARBA00004141"/>
    </source>
</evidence>
<dbReference type="PIR" id="H72483">
    <property type="entry name" value="H72483"/>
</dbReference>
<feature type="transmembrane region" description="Helical" evidence="5">
    <location>
        <begin position="111"/>
        <end position="133"/>
    </location>
</feature>
<dbReference type="PANTHER" id="PTHR43229:SF6">
    <property type="entry name" value="ABC-TYPE MULTIDRUG TRANSPORT SYSTEM, PERMEASE COMPONENT"/>
    <property type="match status" value="1"/>
</dbReference>
<keyword evidence="8" id="KW-1185">Reference proteome</keyword>
<evidence type="ECO:0000259" key="6">
    <source>
        <dbReference type="PROSITE" id="PS51012"/>
    </source>
</evidence>
<keyword evidence="2 5" id="KW-0812">Transmembrane</keyword>
<evidence type="ECO:0000256" key="3">
    <source>
        <dbReference type="ARBA" id="ARBA00022989"/>
    </source>
</evidence>
<dbReference type="GO" id="GO:0140359">
    <property type="term" value="F:ABC-type transporter activity"/>
    <property type="evidence" value="ECO:0007669"/>
    <property type="project" value="InterPro"/>
</dbReference>
<dbReference type="InterPro" id="IPR047817">
    <property type="entry name" value="ABC2_TM_bact-type"/>
</dbReference>
<evidence type="ECO:0000256" key="5">
    <source>
        <dbReference type="SAM" id="Phobius"/>
    </source>
</evidence>
<dbReference type="GO" id="GO:0043190">
    <property type="term" value="C:ATP-binding cassette (ABC) transporter complex"/>
    <property type="evidence" value="ECO:0007669"/>
    <property type="project" value="InterPro"/>
</dbReference>
<dbReference type="InterPro" id="IPR000412">
    <property type="entry name" value="ABC_2_transport"/>
</dbReference>
<accession>Q9Y8X2</accession>
<dbReference type="STRING" id="272557.APE_2512"/>
<proteinExistence type="predicted"/>
<dbReference type="KEGG" id="ape:APE_2512"/>
<comment type="subcellular location">
    <subcellularLocation>
        <location evidence="1">Membrane</location>
        <topology evidence="1">Multi-pass membrane protein</topology>
    </subcellularLocation>
</comment>
<name>Q9Y8X2_AERPE</name>
<keyword evidence="4 5" id="KW-0472">Membrane</keyword>
<evidence type="ECO:0000313" key="7">
    <source>
        <dbReference type="EMBL" id="BAA81528.1"/>
    </source>
</evidence>
<dbReference type="InterPro" id="IPR013525">
    <property type="entry name" value="ABC2_TM"/>
</dbReference>
<reference evidence="7 8" key="1">
    <citation type="journal article" date="1999" name="DNA Res.">
        <title>Complete genome sequence of an aerobic hyper-thermophilic crenarchaeon, Aeropyrum pernix K1.</title>
        <authorList>
            <person name="Kawarabayasi Y."/>
            <person name="Hino Y."/>
            <person name="Horikawa H."/>
            <person name="Yamazaki S."/>
            <person name="Haikawa Y."/>
            <person name="Jin-no K."/>
            <person name="Takahashi M."/>
            <person name="Sekine M."/>
            <person name="Baba S."/>
            <person name="Ankai A."/>
            <person name="Kosugi H."/>
            <person name="Hosoyama A."/>
            <person name="Fukui S."/>
            <person name="Nagai Y."/>
            <person name="Nishijima K."/>
            <person name="Nakazawa H."/>
            <person name="Takamiya M."/>
            <person name="Masuda S."/>
            <person name="Funahashi T."/>
            <person name="Tanaka T."/>
            <person name="Kudoh Y."/>
            <person name="Yamazaki J."/>
            <person name="Kushida N."/>
            <person name="Oguchi A."/>
            <person name="Aoki K."/>
            <person name="Kubota K."/>
            <person name="Nakamura Y."/>
            <person name="Nomura N."/>
            <person name="Sako Y."/>
            <person name="Kikuchi H."/>
        </authorList>
    </citation>
    <scope>NUCLEOTIDE SEQUENCE [LARGE SCALE GENOMIC DNA]</scope>
    <source>
        <strain evidence="8">ATCC 700893 / DSM 11879 / JCM 9820 / NBRC 100138 / K1</strain>
    </source>
</reference>
<dbReference type="PRINTS" id="PR00164">
    <property type="entry name" value="ABC2TRNSPORT"/>
</dbReference>
<gene>
    <name evidence="7" type="ordered locus">APE_2512</name>
</gene>
<dbReference type="Proteomes" id="UP000002518">
    <property type="component" value="Chromosome"/>
</dbReference>
<dbReference type="eggNOG" id="arCOG01465">
    <property type="taxonomic scope" value="Archaea"/>
</dbReference>
<feature type="transmembrane region" description="Helical" evidence="5">
    <location>
        <begin position="12"/>
        <end position="38"/>
    </location>
</feature>
<evidence type="ECO:0000256" key="4">
    <source>
        <dbReference type="ARBA" id="ARBA00023136"/>
    </source>
</evidence>
<organism evidence="7 8">
    <name type="scientific">Aeropyrum pernix (strain ATCC 700893 / DSM 11879 / JCM 9820 / NBRC 100138 / K1)</name>
    <dbReference type="NCBI Taxonomy" id="272557"/>
    <lineage>
        <taxon>Archaea</taxon>
        <taxon>Thermoproteota</taxon>
        <taxon>Thermoprotei</taxon>
        <taxon>Desulfurococcales</taxon>
        <taxon>Desulfurococcaceae</taxon>
        <taxon>Aeropyrum</taxon>
    </lineage>
</organism>
<keyword evidence="3 5" id="KW-1133">Transmembrane helix</keyword>
<protein>
    <submittedName>
        <fullName evidence="7">ABC transporter, permease protein</fullName>
    </submittedName>
</protein>
<dbReference type="Pfam" id="PF01061">
    <property type="entry name" value="ABC2_membrane"/>
    <property type="match status" value="1"/>
</dbReference>
<dbReference type="InterPro" id="IPR051784">
    <property type="entry name" value="Nod_factor_ABC_transporter"/>
</dbReference>
<dbReference type="AlphaFoldDB" id="Q9Y8X2"/>
<dbReference type="PANTHER" id="PTHR43229">
    <property type="entry name" value="NODULATION PROTEIN J"/>
    <property type="match status" value="1"/>
</dbReference>
<sequence length="268" mass="28541">MLLASAVVYAKDLLALYSTWGFMLVRLSVPMFMIATAWAVSRLAGGASPFEALGYKDYVAFVAIGFSLYSLLTATLFDVGERLHRELVQGTLEAILVTPASRFSWLFGNALGSLGVSLLDLVIVLAYYTIIFGSGSLHLKAAPQAAAVLGLGFIGMVGMGLLLGGIIVNLKEPHAFNVMLTPFLMLLSGMMFPVEVLPSPLDTAAELIPLTLTLEAVRSLLLKGGGISSVEGLLIKLAIEAVAYTLAGYMVFKTLEEKARRSGGLTKF</sequence>
<feature type="domain" description="ABC transmembrane type-2" evidence="6">
    <location>
        <begin position="21"/>
        <end position="255"/>
    </location>
</feature>
<dbReference type="EnsemblBacteria" id="BAA81528">
    <property type="protein sequence ID" value="BAA81528"/>
    <property type="gene ID" value="APE_2512"/>
</dbReference>
<dbReference type="PROSITE" id="PS51012">
    <property type="entry name" value="ABC_TM2"/>
    <property type="match status" value="1"/>
</dbReference>
<feature type="transmembrane region" description="Helical" evidence="5">
    <location>
        <begin position="233"/>
        <end position="252"/>
    </location>
</feature>
<evidence type="ECO:0000313" key="8">
    <source>
        <dbReference type="Proteomes" id="UP000002518"/>
    </source>
</evidence>